<evidence type="ECO:0000313" key="3">
    <source>
        <dbReference type="Proteomes" id="UP000243342"/>
    </source>
</evidence>
<keyword evidence="1" id="KW-0812">Transmembrane</keyword>
<sequence>MMGRSHVTLTALGWMTLGPIAARHAGHPMDVPTVLASTAAAAGASLWPDWDHPKATLATTLGPVSQAVANGINRIARGHRHGTHTLVFCAVAGGLAGVVGFLPDSVGPLPLPANWGGAVLLFFLAYTLMLCLGLAVVKRTALGDGIYLAQALAVTIASVLWVRGPWWWLPWAVGAGCLLHCIQDMLTAGGLPWFWRPFSRKGVRMPVCGETGGLREMTLSAAGLGALLWVTLATCTGHVWWSASWLQR</sequence>
<dbReference type="RefSeq" id="WP_071654891.1">
    <property type="nucleotide sequence ID" value="NZ_MLCF01000006.1"/>
</dbReference>
<comment type="caution">
    <text evidence="2">The sequence shown here is derived from an EMBL/GenBank/DDBJ whole genome shotgun (WGS) entry which is preliminary data.</text>
</comment>
<reference evidence="2 3" key="1">
    <citation type="submission" date="2016-10" db="EMBL/GenBank/DDBJ databases">
        <title>Genome sequence of Streptomyces gilvigriseus MUSC 26.</title>
        <authorList>
            <person name="Lee L.-H."/>
            <person name="Ser H.-L."/>
        </authorList>
    </citation>
    <scope>NUCLEOTIDE SEQUENCE [LARGE SCALE GENOMIC DNA]</scope>
    <source>
        <strain evidence="2 3">MUSC 26</strain>
    </source>
</reference>
<gene>
    <name evidence="2" type="ORF">BIV57_02155</name>
</gene>
<feature type="transmembrane region" description="Helical" evidence="1">
    <location>
        <begin position="85"/>
        <end position="103"/>
    </location>
</feature>
<evidence type="ECO:0008006" key="4">
    <source>
        <dbReference type="Google" id="ProtNLM"/>
    </source>
</evidence>
<dbReference type="Pfam" id="PF04307">
    <property type="entry name" value="YdjM"/>
    <property type="match status" value="1"/>
</dbReference>
<feature type="transmembrane region" description="Helical" evidence="1">
    <location>
        <begin position="168"/>
        <end position="195"/>
    </location>
</feature>
<feature type="transmembrane region" description="Helical" evidence="1">
    <location>
        <begin position="115"/>
        <end position="137"/>
    </location>
</feature>
<accession>A0A1J7BKE1</accession>
<evidence type="ECO:0000256" key="1">
    <source>
        <dbReference type="SAM" id="Phobius"/>
    </source>
</evidence>
<keyword evidence="1" id="KW-1133">Transmembrane helix</keyword>
<dbReference type="AlphaFoldDB" id="A0A1J7BKE1"/>
<proteinExistence type="predicted"/>
<protein>
    <recommendedName>
        <fullName evidence="4">Metal-dependent hydrolase</fullName>
    </recommendedName>
</protein>
<keyword evidence="1" id="KW-0472">Membrane</keyword>
<keyword evidence="3" id="KW-1185">Reference proteome</keyword>
<dbReference type="EMBL" id="MLCF01000006">
    <property type="protein sequence ID" value="OIV39155.1"/>
    <property type="molecule type" value="Genomic_DNA"/>
</dbReference>
<feature type="transmembrane region" description="Helical" evidence="1">
    <location>
        <begin position="221"/>
        <end position="241"/>
    </location>
</feature>
<organism evidence="2 3">
    <name type="scientific">Mangrovactinospora gilvigrisea</name>
    <dbReference type="NCBI Taxonomy" id="1428644"/>
    <lineage>
        <taxon>Bacteria</taxon>
        <taxon>Bacillati</taxon>
        <taxon>Actinomycetota</taxon>
        <taxon>Actinomycetes</taxon>
        <taxon>Kitasatosporales</taxon>
        <taxon>Streptomycetaceae</taxon>
        <taxon>Mangrovactinospora</taxon>
    </lineage>
</organism>
<evidence type="ECO:0000313" key="2">
    <source>
        <dbReference type="EMBL" id="OIV39155.1"/>
    </source>
</evidence>
<dbReference type="STRING" id="1428644.BIV57_02155"/>
<name>A0A1J7BKE1_9ACTN</name>
<feature type="transmembrane region" description="Helical" evidence="1">
    <location>
        <begin position="144"/>
        <end position="162"/>
    </location>
</feature>
<dbReference type="Proteomes" id="UP000243342">
    <property type="component" value="Unassembled WGS sequence"/>
</dbReference>
<dbReference type="OrthoDB" id="3425909at2"/>
<dbReference type="InterPro" id="IPR007404">
    <property type="entry name" value="YdjM-like"/>
</dbReference>